<comment type="function">
    <text evidence="4">Acts as an anti-CsrA protein, binds CsrA and prevents it from repressing translation of its target genes, one of which is flagellin. Binds to flagellin and participates in the assembly of the flagellum.</text>
</comment>
<evidence type="ECO:0000256" key="1">
    <source>
        <dbReference type="ARBA" id="ARBA00022490"/>
    </source>
</evidence>
<evidence type="ECO:0000256" key="4">
    <source>
        <dbReference type="HAMAP-Rule" id="MF_01185"/>
    </source>
</evidence>
<dbReference type="SUPFAM" id="SSF141457">
    <property type="entry name" value="BH3618-like"/>
    <property type="match status" value="1"/>
</dbReference>
<comment type="caution">
    <text evidence="5">The sequence shown here is derived from an EMBL/GenBank/DDBJ whole genome shotgun (WGS) entry which is preliminary data.</text>
</comment>
<keyword evidence="2 4" id="KW-1005">Bacterial flagellum biogenesis</keyword>
<keyword evidence="1 4" id="KW-0963">Cytoplasm</keyword>
<sequence>MNSETILVKSKYYPDGVEVEKVKIIEFLKPILGFNDYRKFCILNVDKEKNIPFFILQSVDNEKLCFIITDPNTFFNDYSVPVTKEEKEILGLQDESKAIIFVIASMTADITNATVNLKGPIVINTLTHKAIQCVLINENYTTNQKLPIIKKSETEQKMKQEQKKTDL</sequence>
<dbReference type="InterPro" id="IPR003775">
    <property type="entry name" value="Flagellar_assembly_factor_FliW"/>
</dbReference>
<evidence type="ECO:0000256" key="3">
    <source>
        <dbReference type="ARBA" id="ARBA00022845"/>
    </source>
</evidence>
<evidence type="ECO:0000256" key="2">
    <source>
        <dbReference type="ARBA" id="ARBA00022795"/>
    </source>
</evidence>
<organism evidence="5 6">
    <name type="scientific">Acididesulfobacter guangdongensis</name>
    <dbReference type="NCBI Taxonomy" id="2597225"/>
    <lineage>
        <taxon>Bacteria</taxon>
        <taxon>Deltaproteobacteria</taxon>
        <taxon>Candidatus Acidulodesulfobacterales</taxon>
        <taxon>Candidatus Acididesulfobacter</taxon>
    </lineage>
</organism>
<keyword evidence="5" id="KW-0969">Cilium</keyword>
<dbReference type="GO" id="GO:0006417">
    <property type="term" value="P:regulation of translation"/>
    <property type="evidence" value="ECO:0007669"/>
    <property type="project" value="UniProtKB-KW"/>
</dbReference>
<comment type="subunit">
    <text evidence="4">Interacts with translational regulator CsrA and flagellin(s).</text>
</comment>
<dbReference type="PANTHER" id="PTHR39190">
    <property type="entry name" value="FLAGELLAR ASSEMBLY FACTOR FLIW"/>
    <property type="match status" value="1"/>
</dbReference>
<dbReference type="GO" id="GO:0005737">
    <property type="term" value="C:cytoplasm"/>
    <property type="evidence" value="ECO:0007669"/>
    <property type="project" value="UniProtKB-SubCell"/>
</dbReference>
<name>A0A519BFY2_ACIG2</name>
<dbReference type="HAMAP" id="MF_01185">
    <property type="entry name" value="FliW"/>
    <property type="match status" value="1"/>
</dbReference>
<comment type="similarity">
    <text evidence="4">Belongs to the FliW family.</text>
</comment>
<dbReference type="Gene3D" id="2.30.290.10">
    <property type="entry name" value="BH3618-like"/>
    <property type="match status" value="1"/>
</dbReference>
<keyword evidence="5" id="KW-0282">Flagellum</keyword>
<dbReference type="Proteomes" id="UP000316562">
    <property type="component" value="Unassembled WGS sequence"/>
</dbReference>
<dbReference type="PANTHER" id="PTHR39190:SF1">
    <property type="entry name" value="FLAGELLAR ASSEMBLY FACTOR FLIW"/>
    <property type="match status" value="1"/>
</dbReference>
<comment type="subcellular location">
    <subcellularLocation>
        <location evidence="4">Cytoplasm</location>
    </subcellularLocation>
</comment>
<keyword evidence="4" id="KW-0143">Chaperone</keyword>
<accession>A0A519BFY2</accession>
<dbReference type="Pfam" id="PF02623">
    <property type="entry name" value="FliW"/>
    <property type="match status" value="1"/>
</dbReference>
<protein>
    <recommendedName>
        <fullName evidence="4">Flagellar assembly factor FliW</fullName>
    </recommendedName>
</protein>
<evidence type="ECO:0000313" key="6">
    <source>
        <dbReference type="Proteomes" id="UP000316562"/>
    </source>
</evidence>
<dbReference type="GO" id="GO:0044780">
    <property type="term" value="P:bacterial-type flagellum assembly"/>
    <property type="evidence" value="ECO:0007669"/>
    <property type="project" value="UniProtKB-UniRule"/>
</dbReference>
<dbReference type="EMBL" id="SGBC01000003">
    <property type="protein sequence ID" value="RZD16181.1"/>
    <property type="molecule type" value="Genomic_DNA"/>
</dbReference>
<keyword evidence="3 4" id="KW-0810">Translation regulation</keyword>
<keyword evidence="5" id="KW-0966">Cell projection</keyword>
<reference evidence="5 6" key="1">
    <citation type="journal article" date="2019" name="ISME J.">
        <title>Insights into ecological role of a new deltaproteobacterial order Candidatus Acidulodesulfobacterales by metagenomics and metatranscriptomics.</title>
        <authorList>
            <person name="Tan S."/>
            <person name="Liu J."/>
            <person name="Fang Y."/>
            <person name="Hedlund B.P."/>
            <person name="Lian Z.H."/>
            <person name="Huang L.Y."/>
            <person name="Li J.T."/>
            <person name="Huang L.N."/>
            <person name="Li W.J."/>
            <person name="Jiang H.C."/>
            <person name="Dong H.L."/>
            <person name="Shu W.S."/>
        </authorList>
    </citation>
    <scope>NUCLEOTIDE SEQUENCE [LARGE SCALE GENOMIC DNA]</scope>
    <source>
        <strain evidence="5">AP2</strain>
    </source>
</reference>
<proteinExistence type="inferred from homology"/>
<evidence type="ECO:0000313" key="5">
    <source>
        <dbReference type="EMBL" id="RZD16181.1"/>
    </source>
</evidence>
<gene>
    <name evidence="4" type="primary">fliW</name>
    <name evidence="5" type="ORF">EVJ46_08315</name>
</gene>
<dbReference type="AlphaFoldDB" id="A0A519BFY2"/>
<dbReference type="InterPro" id="IPR024046">
    <property type="entry name" value="Flagellar_assmbl_FliW_dom_sf"/>
</dbReference>